<sequence length="305" mass="34018">MDIKRRRMLTEPGDTLLLSKSSMDTAFRFTEWQEATGLTPDRFTADPICSVPLPIYTQVAPGGRQFASVKPEVMWHPLFWLPPRLAGRYNLPTGPDGALEAESTTMWSIRVALELTASGLYSIEEGWLDILATVGIDVENEVDLARIEEWQAGGVDDLLDSIDLDLYLALENNPNWALQSAMALTEPATEAQWAILADSLMEVIMDAYDEAANTPLHELRETIAVVASLAGVQLDEVPTDDEEPAQEFWDRIELEARDGIYSTVQEFLDGPASDAMAWLTLTRDTYWESVEDLQSLQTPQVPQEV</sequence>
<organism evidence="1 2">
    <name type="scientific">Arthrobacter methylotrophus</name>
    <dbReference type="NCBI Taxonomy" id="121291"/>
    <lineage>
        <taxon>Bacteria</taxon>
        <taxon>Bacillati</taxon>
        <taxon>Actinomycetota</taxon>
        <taxon>Actinomycetes</taxon>
        <taxon>Micrococcales</taxon>
        <taxon>Micrococcaceae</taxon>
        <taxon>Arthrobacter</taxon>
    </lineage>
</organism>
<reference evidence="1 2" key="1">
    <citation type="submission" date="2024-09" db="EMBL/GenBank/DDBJ databases">
        <authorList>
            <person name="Sun Q."/>
            <person name="Mori K."/>
        </authorList>
    </citation>
    <scope>NUCLEOTIDE SEQUENCE [LARGE SCALE GENOMIC DNA]</scope>
    <source>
        <strain evidence="1 2">JCM 13519</strain>
    </source>
</reference>
<keyword evidence="2" id="KW-1185">Reference proteome</keyword>
<dbReference type="Proteomes" id="UP001589536">
    <property type="component" value="Unassembled WGS sequence"/>
</dbReference>
<protein>
    <submittedName>
        <fullName evidence="1">Uncharacterized protein</fullName>
    </submittedName>
</protein>
<dbReference type="RefSeq" id="WP_345043574.1">
    <property type="nucleotide sequence ID" value="NZ_BAABED010000001.1"/>
</dbReference>
<gene>
    <name evidence="1" type="ORF">ACFFPI_08235</name>
</gene>
<accession>A0ABV5UP14</accession>
<evidence type="ECO:0000313" key="1">
    <source>
        <dbReference type="EMBL" id="MFB9714146.1"/>
    </source>
</evidence>
<name>A0ABV5UP14_9MICC</name>
<comment type="caution">
    <text evidence="1">The sequence shown here is derived from an EMBL/GenBank/DDBJ whole genome shotgun (WGS) entry which is preliminary data.</text>
</comment>
<dbReference type="EMBL" id="JBHMBH010000019">
    <property type="protein sequence ID" value="MFB9714146.1"/>
    <property type="molecule type" value="Genomic_DNA"/>
</dbReference>
<proteinExistence type="predicted"/>
<evidence type="ECO:0000313" key="2">
    <source>
        <dbReference type="Proteomes" id="UP001589536"/>
    </source>
</evidence>